<dbReference type="OMA" id="GGTENMA"/>
<evidence type="ECO:0000313" key="9">
    <source>
        <dbReference type="EMBL" id="ESN89904.1"/>
    </source>
</evidence>
<dbReference type="Proteomes" id="UP000015101">
    <property type="component" value="Unassembled WGS sequence"/>
</dbReference>
<dbReference type="eggNOG" id="KOG2290">
    <property type="taxonomic scope" value="Eukaryota"/>
</dbReference>
<accession>T1G818</accession>
<evidence type="ECO:0000256" key="6">
    <source>
        <dbReference type="ARBA" id="ARBA00023136"/>
    </source>
</evidence>
<dbReference type="InterPro" id="IPR051512">
    <property type="entry name" value="Inactive_Rhomboid"/>
</dbReference>
<dbReference type="GO" id="GO:0004252">
    <property type="term" value="F:serine-type endopeptidase activity"/>
    <property type="evidence" value="ECO:0007669"/>
    <property type="project" value="InterPro"/>
</dbReference>
<dbReference type="Gene3D" id="1.20.1540.10">
    <property type="entry name" value="Rhomboid-like"/>
    <property type="match status" value="1"/>
</dbReference>
<keyword evidence="4" id="KW-0256">Endoplasmic reticulum</keyword>
<dbReference type="InterPro" id="IPR022764">
    <property type="entry name" value="Peptidase_S54_rhomboid_dom"/>
</dbReference>
<evidence type="ECO:0000256" key="1">
    <source>
        <dbReference type="ARBA" id="ARBA00004477"/>
    </source>
</evidence>
<gene>
    <name evidence="10" type="primary">20217215</name>
    <name evidence="9" type="ORF">HELRODRAFT_91247</name>
</gene>
<dbReference type="CTD" id="20217215"/>
<dbReference type="EnsemblMetazoa" id="HelroT91247">
    <property type="protein sequence ID" value="HelroP91247"/>
    <property type="gene ID" value="HelroG91247"/>
</dbReference>
<dbReference type="EMBL" id="AMQM01008537">
    <property type="status" value="NOT_ANNOTATED_CDS"/>
    <property type="molecule type" value="Genomic_DNA"/>
</dbReference>
<evidence type="ECO:0000259" key="8">
    <source>
        <dbReference type="Pfam" id="PF01694"/>
    </source>
</evidence>
<dbReference type="PANTHER" id="PTHR45965:SF3">
    <property type="entry name" value="INACTIVE RHOMBOID PROTEIN 1"/>
    <property type="match status" value="1"/>
</dbReference>
<dbReference type="AlphaFoldDB" id="T1G818"/>
<evidence type="ECO:0000256" key="4">
    <source>
        <dbReference type="ARBA" id="ARBA00022824"/>
    </source>
</evidence>
<feature type="transmembrane region" description="Helical" evidence="7">
    <location>
        <begin position="421"/>
        <end position="442"/>
    </location>
</feature>
<keyword evidence="6 7" id="KW-0472">Membrane</keyword>
<protein>
    <recommendedName>
        <fullName evidence="8">Peptidase S54 rhomboid domain-containing protein</fullName>
    </recommendedName>
</protein>
<dbReference type="STRING" id="6412.T1G818"/>
<keyword evidence="11" id="KW-1185">Reference proteome</keyword>
<evidence type="ECO:0000313" key="10">
    <source>
        <dbReference type="EnsemblMetazoa" id="HelroP91247"/>
    </source>
</evidence>
<evidence type="ECO:0000256" key="2">
    <source>
        <dbReference type="ARBA" id="ARBA00009045"/>
    </source>
</evidence>
<dbReference type="EMBL" id="KB097792">
    <property type="protein sequence ID" value="ESN89904.1"/>
    <property type="molecule type" value="Genomic_DNA"/>
</dbReference>
<dbReference type="InterPro" id="IPR035952">
    <property type="entry name" value="Rhomboid-like_sf"/>
</dbReference>
<keyword evidence="5 7" id="KW-1133">Transmembrane helix</keyword>
<name>T1G818_HELRO</name>
<evidence type="ECO:0000256" key="7">
    <source>
        <dbReference type="SAM" id="Phobius"/>
    </source>
</evidence>
<feature type="transmembrane region" description="Helical" evidence="7">
    <location>
        <begin position="340"/>
        <end position="359"/>
    </location>
</feature>
<dbReference type="SUPFAM" id="SSF144091">
    <property type="entry name" value="Rhomboid-like"/>
    <property type="match status" value="1"/>
</dbReference>
<dbReference type="InParanoid" id="T1G818"/>
<comment type="subcellular location">
    <subcellularLocation>
        <location evidence="1">Endoplasmic reticulum membrane</location>
        <topology evidence="1">Multi-pass membrane protein</topology>
    </subcellularLocation>
</comment>
<proteinExistence type="inferred from homology"/>
<reference evidence="10" key="3">
    <citation type="submission" date="2015-06" db="UniProtKB">
        <authorList>
            <consortium name="EnsemblMetazoa"/>
        </authorList>
    </citation>
    <scope>IDENTIFICATION</scope>
</reference>
<evidence type="ECO:0000313" key="11">
    <source>
        <dbReference type="Proteomes" id="UP000015101"/>
    </source>
</evidence>
<dbReference type="KEGG" id="hro:HELRODRAFT_91247"/>
<comment type="similarity">
    <text evidence="2">Belongs to the peptidase S54 family.</text>
</comment>
<dbReference type="GO" id="GO:0005789">
    <property type="term" value="C:endoplasmic reticulum membrane"/>
    <property type="evidence" value="ECO:0007669"/>
    <property type="project" value="UniProtKB-SubCell"/>
</dbReference>
<dbReference type="RefSeq" id="XP_009031987.1">
    <property type="nucleotide sequence ID" value="XM_009033739.1"/>
</dbReference>
<evidence type="ECO:0000256" key="3">
    <source>
        <dbReference type="ARBA" id="ARBA00022692"/>
    </source>
</evidence>
<dbReference type="Pfam" id="PF01694">
    <property type="entry name" value="Rhomboid"/>
    <property type="match status" value="1"/>
</dbReference>
<dbReference type="GeneID" id="20217215"/>
<dbReference type="PANTHER" id="PTHR45965">
    <property type="entry name" value="INACTIVE RHOMBOID PROTEIN"/>
    <property type="match status" value="1"/>
</dbReference>
<feature type="transmembrane region" description="Helical" evidence="7">
    <location>
        <begin position="449"/>
        <end position="472"/>
    </location>
</feature>
<evidence type="ECO:0000256" key="5">
    <source>
        <dbReference type="ARBA" id="ARBA00022989"/>
    </source>
</evidence>
<feature type="transmembrane region" description="Helical" evidence="7">
    <location>
        <begin position="395"/>
        <end position="415"/>
    </location>
</feature>
<dbReference type="FunFam" id="1.20.1540.10:FF:000025">
    <property type="entry name" value="Putative rhomboid family"/>
    <property type="match status" value="1"/>
</dbReference>
<dbReference type="HOGENOM" id="CLU_011531_3_1_1"/>
<reference evidence="11" key="1">
    <citation type="submission" date="2012-12" db="EMBL/GenBank/DDBJ databases">
        <authorList>
            <person name="Hellsten U."/>
            <person name="Grimwood J."/>
            <person name="Chapman J.A."/>
            <person name="Shapiro H."/>
            <person name="Aerts A."/>
            <person name="Otillar R.P."/>
            <person name="Terry A.Y."/>
            <person name="Boore J.L."/>
            <person name="Simakov O."/>
            <person name="Marletaz F."/>
            <person name="Cho S.-J."/>
            <person name="Edsinger-Gonzales E."/>
            <person name="Havlak P."/>
            <person name="Kuo D.-H."/>
            <person name="Larsson T."/>
            <person name="Lv J."/>
            <person name="Arendt D."/>
            <person name="Savage R."/>
            <person name="Osoegawa K."/>
            <person name="de Jong P."/>
            <person name="Lindberg D.R."/>
            <person name="Seaver E.C."/>
            <person name="Weisblat D.A."/>
            <person name="Putnam N.H."/>
            <person name="Grigoriev I.V."/>
            <person name="Rokhsar D.S."/>
        </authorList>
    </citation>
    <scope>NUCLEOTIDE SEQUENCE</scope>
</reference>
<dbReference type="OrthoDB" id="2146116at2759"/>
<keyword evidence="3 7" id="KW-0812">Transmembrane</keyword>
<feature type="transmembrane region" description="Helical" evidence="7">
    <location>
        <begin position="304"/>
        <end position="328"/>
    </location>
</feature>
<reference evidence="9 11" key="2">
    <citation type="journal article" date="2013" name="Nature">
        <title>Insights into bilaterian evolution from three spiralian genomes.</title>
        <authorList>
            <person name="Simakov O."/>
            <person name="Marletaz F."/>
            <person name="Cho S.J."/>
            <person name="Edsinger-Gonzales E."/>
            <person name="Havlak P."/>
            <person name="Hellsten U."/>
            <person name="Kuo D.H."/>
            <person name="Larsson T."/>
            <person name="Lv J."/>
            <person name="Arendt D."/>
            <person name="Savage R."/>
            <person name="Osoegawa K."/>
            <person name="de Jong P."/>
            <person name="Grimwood J."/>
            <person name="Chapman J.A."/>
            <person name="Shapiro H."/>
            <person name="Aerts A."/>
            <person name="Otillar R.P."/>
            <person name="Terry A.Y."/>
            <person name="Boore J.L."/>
            <person name="Grigoriev I.V."/>
            <person name="Lindberg D.R."/>
            <person name="Seaver E.C."/>
            <person name="Weisblat D.A."/>
            <person name="Putnam N.H."/>
            <person name="Rokhsar D.S."/>
        </authorList>
    </citation>
    <scope>NUCLEOTIDE SEQUENCE</scope>
</reference>
<organism evidence="10 11">
    <name type="scientific">Helobdella robusta</name>
    <name type="common">Californian leech</name>
    <dbReference type="NCBI Taxonomy" id="6412"/>
    <lineage>
        <taxon>Eukaryota</taxon>
        <taxon>Metazoa</taxon>
        <taxon>Spiralia</taxon>
        <taxon>Lophotrochozoa</taxon>
        <taxon>Annelida</taxon>
        <taxon>Clitellata</taxon>
        <taxon>Hirudinea</taxon>
        <taxon>Rhynchobdellida</taxon>
        <taxon>Glossiphoniidae</taxon>
        <taxon>Helobdella</taxon>
    </lineage>
</organism>
<sequence length="503" mass="57157">MEQSRKSLLDRRNLRKVAMANFLAEAEYRKSRLDSSVRRQLDEMEDHRPYFTCWVTFVQVVCYLFAISAYDVAPFGLSFSTITEEVLMPNLALEESSYEEENNMWFGLRQADLIHMGAKYSPCMRSDDVIESYVESDRRRERESGCCVRIDGSGCYQTDEDSCSFPFGREIWKTWKNNAGPYNRSSGPVCQQDPRYCAKPATPLHQHSWPDDIIDWPVCEVPYGSNDLPPHDHDLDHMTCDVTGRPCCVGVKGQCIITTREDCTFKRGYYHDGLTLCSQVNCLEEICGMVPFLYEGRPDQIYRLFFSLFVHAGVVHLLVTVVFQLTIMRDLEKLAGTIRIATIYIVSGLGGCLASVIFLPHLVEAGPSGSQFGLLSCLFVEVIQNRMILKQPCLAILKLSGLMLFLFLLGLMPMIDNFAHLFGFLFGFLLSFVLLPYISISVVDKRNKLMLMIGCFVVCVGLVLILLVVFYLGPIYSCSFCHFINCVPITDTFCRNMKLIKTV</sequence>
<feature type="domain" description="Peptidase S54 rhomboid" evidence="8">
    <location>
        <begin position="299"/>
        <end position="436"/>
    </location>
</feature>